<evidence type="ECO:0000256" key="4">
    <source>
        <dbReference type="PROSITE-ProRule" id="PRU00335"/>
    </source>
</evidence>
<sequence length="217" mass="24103">MAQQERARRTRAAIVEAAAHEFSKRGYTAASVNTILEGSRATKGAMYFHFSSKEDLARAVLQTASEKYREVMSTPRPAGVDALEWLHSLIVELARSFDESVVVRAEFRLIIEPEFYATIREGAGAIWGQTASDLAAEAHREGLLRPDIDPRQFTRVLVTSLAGQRYMSDLTADETDLAALFEESLEVLLMAMASPEWLDGWRSRGWRDVLAPVGADA</sequence>
<dbReference type="PROSITE" id="PS01081">
    <property type="entry name" value="HTH_TETR_1"/>
    <property type="match status" value="1"/>
</dbReference>
<dbReference type="EMBL" id="FOJN01000011">
    <property type="protein sequence ID" value="SFA57402.1"/>
    <property type="molecule type" value="Genomic_DNA"/>
</dbReference>
<evidence type="ECO:0000256" key="3">
    <source>
        <dbReference type="ARBA" id="ARBA00023163"/>
    </source>
</evidence>
<dbReference type="Gene3D" id="1.10.357.10">
    <property type="entry name" value="Tetracycline Repressor, domain 2"/>
    <property type="match status" value="1"/>
</dbReference>
<dbReference type="Proteomes" id="UP000182054">
    <property type="component" value="Unassembled WGS sequence"/>
</dbReference>
<dbReference type="NCBIfam" id="NF041196">
    <property type="entry name" value="ScbR_bind_reg"/>
    <property type="match status" value="1"/>
</dbReference>
<dbReference type="GeneID" id="85486695"/>
<keyword evidence="1" id="KW-0805">Transcription regulation</keyword>
<proteinExistence type="predicted"/>
<evidence type="ECO:0000259" key="5">
    <source>
        <dbReference type="PROSITE" id="PS50977"/>
    </source>
</evidence>
<keyword evidence="2 4" id="KW-0238">DNA-binding</keyword>
<dbReference type="PANTHER" id="PTHR47506">
    <property type="entry name" value="TRANSCRIPTIONAL REGULATORY PROTEIN"/>
    <property type="match status" value="1"/>
</dbReference>
<feature type="domain" description="HTH tetR-type" evidence="5">
    <location>
        <begin position="8"/>
        <end position="68"/>
    </location>
</feature>
<accession>A0A1I0U032</accession>
<dbReference type="PANTHER" id="PTHR47506:SF3">
    <property type="entry name" value="HTH-TYPE TRANSCRIPTIONAL REGULATOR LMRA"/>
    <property type="match status" value="1"/>
</dbReference>
<dbReference type="SUPFAM" id="SSF48498">
    <property type="entry name" value="Tetracyclin repressor-like, C-terminal domain"/>
    <property type="match status" value="1"/>
</dbReference>
<dbReference type="PROSITE" id="PS50977">
    <property type="entry name" value="HTH_TETR_2"/>
    <property type="match status" value="1"/>
</dbReference>
<organism evidence="6 7">
    <name type="scientific">Rhodococcoides kroppenstedtii</name>
    <dbReference type="NCBI Taxonomy" id="293050"/>
    <lineage>
        <taxon>Bacteria</taxon>
        <taxon>Bacillati</taxon>
        <taxon>Actinomycetota</taxon>
        <taxon>Actinomycetes</taxon>
        <taxon>Mycobacteriales</taxon>
        <taxon>Nocardiaceae</taxon>
        <taxon>Rhodococcoides</taxon>
    </lineage>
</organism>
<dbReference type="InterPro" id="IPR023772">
    <property type="entry name" value="DNA-bd_HTH_TetR-type_CS"/>
</dbReference>
<dbReference type="GO" id="GO:0003677">
    <property type="term" value="F:DNA binding"/>
    <property type="evidence" value="ECO:0007669"/>
    <property type="project" value="UniProtKB-UniRule"/>
</dbReference>
<dbReference type="InterPro" id="IPR001647">
    <property type="entry name" value="HTH_TetR"/>
</dbReference>
<evidence type="ECO:0000313" key="6">
    <source>
        <dbReference type="EMBL" id="SFA57402.1"/>
    </source>
</evidence>
<dbReference type="PRINTS" id="PR00455">
    <property type="entry name" value="HTHTETR"/>
</dbReference>
<gene>
    <name evidence="6" type="ORF">SAMN05444374_111122</name>
</gene>
<name>A0A1I0U032_9NOCA</name>
<dbReference type="Pfam" id="PF00440">
    <property type="entry name" value="TetR_N"/>
    <property type="match status" value="1"/>
</dbReference>
<feature type="DNA-binding region" description="H-T-H motif" evidence="4">
    <location>
        <begin position="31"/>
        <end position="50"/>
    </location>
</feature>
<dbReference type="InterPro" id="IPR036271">
    <property type="entry name" value="Tet_transcr_reg_TetR-rel_C_sf"/>
</dbReference>
<dbReference type="AlphaFoldDB" id="A0A1I0U032"/>
<protein>
    <submittedName>
        <fullName evidence="6">Transcriptional regulator, TetR family</fullName>
    </submittedName>
</protein>
<dbReference type="OrthoDB" id="3237195at2"/>
<evidence type="ECO:0000313" key="7">
    <source>
        <dbReference type="Proteomes" id="UP000182054"/>
    </source>
</evidence>
<evidence type="ECO:0000256" key="2">
    <source>
        <dbReference type="ARBA" id="ARBA00023125"/>
    </source>
</evidence>
<dbReference type="InterPro" id="IPR047923">
    <property type="entry name" value="ArpA-like"/>
</dbReference>
<reference evidence="6 7" key="1">
    <citation type="submission" date="2016-10" db="EMBL/GenBank/DDBJ databases">
        <authorList>
            <person name="de Groot N.N."/>
        </authorList>
    </citation>
    <scope>NUCLEOTIDE SEQUENCE [LARGE SCALE GENOMIC DNA]</scope>
    <source>
        <strain evidence="6 7">DSM 44908</strain>
    </source>
</reference>
<evidence type="ECO:0000256" key="1">
    <source>
        <dbReference type="ARBA" id="ARBA00023015"/>
    </source>
</evidence>
<dbReference type="RefSeq" id="WP_068364002.1">
    <property type="nucleotide sequence ID" value="NZ_CP135915.1"/>
</dbReference>
<dbReference type="InterPro" id="IPR009057">
    <property type="entry name" value="Homeodomain-like_sf"/>
</dbReference>
<dbReference type="SUPFAM" id="SSF46689">
    <property type="entry name" value="Homeodomain-like"/>
    <property type="match status" value="1"/>
</dbReference>
<keyword evidence="3" id="KW-0804">Transcription</keyword>